<evidence type="ECO:0000313" key="3">
    <source>
        <dbReference type="Proteomes" id="UP000050502"/>
    </source>
</evidence>
<keyword evidence="1" id="KW-0812">Transmembrane</keyword>
<feature type="transmembrane region" description="Helical" evidence="1">
    <location>
        <begin position="130"/>
        <end position="153"/>
    </location>
</feature>
<protein>
    <submittedName>
        <fullName evidence="2">Uncharacterized protein</fullName>
    </submittedName>
</protein>
<proteinExistence type="predicted"/>
<keyword evidence="1" id="KW-0472">Membrane</keyword>
<dbReference type="OrthoDB" id="160478at2"/>
<feature type="transmembrane region" description="Helical" evidence="1">
    <location>
        <begin position="589"/>
        <end position="609"/>
    </location>
</feature>
<feature type="transmembrane region" description="Helical" evidence="1">
    <location>
        <begin position="185"/>
        <end position="202"/>
    </location>
</feature>
<feature type="transmembrane region" description="Helical" evidence="1">
    <location>
        <begin position="12"/>
        <end position="31"/>
    </location>
</feature>
<keyword evidence="1" id="KW-1133">Transmembrane helix</keyword>
<dbReference type="Gene3D" id="2.60.120.260">
    <property type="entry name" value="Galactose-binding domain-like"/>
    <property type="match status" value="1"/>
</dbReference>
<evidence type="ECO:0000313" key="2">
    <source>
        <dbReference type="EMBL" id="KPL89719.1"/>
    </source>
</evidence>
<feature type="transmembrane region" description="Helical" evidence="1">
    <location>
        <begin position="495"/>
        <end position="517"/>
    </location>
</feature>
<dbReference type="RefSeq" id="WP_054493051.1">
    <property type="nucleotide sequence ID" value="NZ_BBZA01000122.1"/>
</dbReference>
<dbReference type="Proteomes" id="UP000050502">
    <property type="component" value="Unassembled WGS sequence"/>
</dbReference>
<evidence type="ECO:0000256" key="1">
    <source>
        <dbReference type="SAM" id="Phobius"/>
    </source>
</evidence>
<dbReference type="EMBL" id="LGKN01000003">
    <property type="protein sequence ID" value="KPL89719.1"/>
    <property type="molecule type" value="Genomic_DNA"/>
</dbReference>
<comment type="caution">
    <text evidence="2">The sequence shown here is derived from an EMBL/GenBank/DDBJ whole genome shotgun (WGS) entry which is preliminary data.</text>
</comment>
<reference evidence="2 3" key="1">
    <citation type="submission" date="2015-07" db="EMBL/GenBank/DDBJ databases">
        <title>Whole genome sequence of Ardenticatena maritima DSM 23922.</title>
        <authorList>
            <person name="Hemp J."/>
            <person name="Ward L.M."/>
            <person name="Pace L.A."/>
            <person name="Fischer W.W."/>
        </authorList>
    </citation>
    <scope>NUCLEOTIDE SEQUENCE [LARGE SCALE GENOMIC DNA]</scope>
    <source>
        <strain evidence="2 3">110S</strain>
    </source>
</reference>
<feature type="transmembrane region" description="Helical" evidence="1">
    <location>
        <begin position="618"/>
        <end position="638"/>
    </location>
</feature>
<name>A0A0P6YH38_9CHLR</name>
<feature type="transmembrane region" description="Helical" evidence="1">
    <location>
        <begin position="208"/>
        <end position="224"/>
    </location>
</feature>
<sequence>MSTLLKRFEHSLLVWLTPLTLCVGVLFLFLIPPWQHYDEPTHFEYAWLIANRPDKLADQAVDSTMRRETAASMVVHDFYTPLLQPPNLLSDANPLSIGILELHHPPLYYRIVALPLRLVRHLDVVSQLRVARLVSLLMFVGTVLASAAFIRLLTPEHHPLRWLVPVGVLLTPPFPDIMTAVNNDVGAIFVLTLFIWATSAFFTEQVKVWHIVAAIAFAAAAFYTKSTAFVALPFLLLASVMAWWGRRGWRWRWLALLVGIAGIATAALVFTTGDAAHWHRLRYTIPNQSTPGLRDTTVNAPLGSAALRIDLKPGAQVSLLNPIVSEERIQALRGRTVTIGAFMWASEPARVKMPTLAWSPAGSIQLHTLPAEAVDVSTEPRFYAWTTTVPEEAARLHYVIQQSGARNTPPLTLWLDGMVLVEGQFPSTITPQFLDETAQRGVWGDASFENLIRNGSAEAAWPRLRPAIEEWLTARRYYPGTALGMLFDVRTSSTLIITQVLPFLLHAYMGRFAWGHITIEGTLWRWLIFAWFGLSSLSGIWWWIRQPNTLRKAVLLYAGLVGAGIWGIALVWPLQYQFLGVFSMPAPRYVYPAITISTLLLTGSWAWWLHSQRPIHRWWLVPLLLYGTFFILGIHSLISYY</sequence>
<dbReference type="AlphaFoldDB" id="A0A0P6YH38"/>
<gene>
    <name evidence="2" type="ORF">SE16_04850</name>
</gene>
<accession>A0A0P6YH38</accession>
<feature type="transmembrane region" description="Helical" evidence="1">
    <location>
        <begin position="555"/>
        <end position="574"/>
    </location>
</feature>
<feature type="transmembrane region" description="Helical" evidence="1">
    <location>
        <begin position="251"/>
        <end position="272"/>
    </location>
</feature>
<feature type="transmembrane region" description="Helical" evidence="1">
    <location>
        <begin position="523"/>
        <end position="543"/>
    </location>
</feature>
<organism evidence="2 3">
    <name type="scientific">Ardenticatena maritima</name>
    <dbReference type="NCBI Taxonomy" id="872965"/>
    <lineage>
        <taxon>Bacteria</taxon>
        <taxon>Bacillati</taxon>
        <taxon>Chloroflexota</taxon>
        <taxon>Ardenticatenia</taxon>
        <taxon>Ardenticatenales</taxon>
        <taxon>Ardenticatenaceae</taxon>
        <taxon>Ardenticatena</taxon>
    </lineage>
</organism>